<dbReference type="EMBL" id="VTPC01005745">
    <property type="protein sequence ID" value="KAF2895627.1"/>
    <property type="molecule type" value="Genomic_DNA"/>
</dbReference>
<evidence type="ECO:0000313" key="2">
    <source>
        <dbReference type="Proteomes" id="UP000801492"/>
    </source>
</evidence>
<accession>A0A8K0D3Q1</accession>
<organism evidence="1 2">
    <name type="scientific">Ignelater luminosus</name>
    <name type="common">Cucubano</name>
    <name type="synonym">Pyrophorus luminosus</name>
    <dbReference type="NCBI Taxonomy" id="2038154"/>
    <lineage>
        <taxon>Eukaryota</taxon>
        <taxon>Metazoa</taxon>
        <taxon>Ecdysozoa</taxon>
        <taxon>Arthropoda</taxon>
        <taxon>Hexapoda</taxon>
        <taxon>Insecta</taxon>
        <taxon>Pterygota</taxon>
        <taxon>Neoptera</taxon>
        <taxon>Endopterygota</taxon>
        <taxon>Coleoptera</taxon>
        <taxon>Polyphaga</taxon>
        <taxon>Elateriformia</taxon>
        <taxon>Elateroidea</taxon>
        <taxon>Elateridae</taxon>
        <taxon>Agrypninae</taxon>
        <taxon>Pyrophorini</taxon>
        <taxon>Ignelater</taxon>
    </lineage>
</organism>
<sequence>MPIRTRGHSKELQWIHPKDRDNREKTVRKVCISYSIISDMWYEVRRKDQQEKRNEIVESETAAIVEDIKSRDDEVKTYPSSDTFLETK</sequence>
<reference evidence="1" key="1">
    <citation type="submission" date="2019-08" db="EMBL/GenBank/DDBJ databases">
        <title>The genome of the North American firefly Photinus pyralis.</title>
        <authorList>
            <consortium name="Photinus pyralis genome working group"/>
            <person name="Fallon T.R."/>
            <person name="Sander Lower S.E."/>
            <person name="Weng J.-K."/>
        </authorList>
    </citation>
    <scope>NUCLEOTIDE SEQUENCE</scope>
    <source>
        <strain evidence="1">TRF0915ILg1</strain>
        <tissue evidence="1">Whole body</tissue>
    </source>
</reference>
<dbReference type="AlphaFoldDB" id="A0A8K0D3Q1"/>
<gene>
    <name evidence="1" type="ORF">ILUMI_10550</name>
</gene>
<dbReference type="Proteomes" id="UP000801492">
    <property type="component" value="Unassembled WGS sequence"/>
</dbReference>
<name>A0A8K0D3Q1_IGNLU</name>
<evidence type="ECO:0000313" key="1">
    <source>
        <dbReference type="EMBL" id="KAF2895627.1"/>
    </source>
</evidence>
<comment type="caution">
    <text evidence="1">The sequence shown here is derived from an EMBL/GenBank/DDBJ whole genome shotgun (WGS) entry which is preliminary data.</text>
</comment>
<keyword evidence="2" id="KW-1185">Reference proteome</keyword>
<dbReference type="OrthoDB" id="6753017at2759"/>
<proteinExistence type="predicted"/>
<protein>
    <submittedName>
        <fullName evidence="1">Uncharacterized protein</fullName>
    </submittedName>
</protein>